<accession>A0A3P8BMQ3</accession>
<organism evidence="2 3">
    <name type="scientific">Heligmosomoides polygyrus</name>
    <name type="common">Parasitic roundworm</name>
    <dbReference type="NCBI Taxonomy" id="6339"/>
    <lineage>
        <taxon>Eukaryota</taxon>
        <taxon>Metazoa</taxon>
        <taxon>Ecdysozoa</taxon>
        <taxon>Nematoda</taxon>
        <taxon>Chromadorea</taxon>
        <taxon>Rhabditida</taxon>
        <taxon>Rhabditina</taxon>
        <taxon>Rhabditomorpha</taxon>
        <taxon>Strongyloidea</taxon>
        <taxon>Heligmosomidae</taxon>
        <taxon>Heligmosomoides</taxon>
    </lineage>
</organism>
<reference evidence="3" key="2">
    <citation type="submission" date="2019-09" db="UniProtKB">
        <authorList>
            <consortium name="WormBaseParasite"/>
        </authorList>
    </citation>
    <scope>IDENTIFICATION</scope>
</reference>
<gene>
    <name evidence="1" type="ORF">HPBE_LOCUS17034</name>
</gene>
<name>A0A183G5U7_HELPZ</name>
<evidence type="ECO:0000313" key="3">
    <source>
        <dbReference type="WBParaSite" id="HPBE_0001703501-mRNA-1"/>
    </source>
</evidence>
<accession>A0A183G5U7</accession>
<keyword evidence="2" id="KW-1185">Reference proteome</keyword>
<evidence type="ECO:0000313" key="2">
    <source>
        <dbReference type="Proteomes" id="UP000050761"/>
    </source>
</evidence>
<dbReference type="Proteomes" id="UP000050761">
    <property type="component" value="Unassembled WGS sequence"/>
</dbReference>
<dbReference type="AlphaFoldDB" id="A0A183G5U7"/>
<dbReference type="WBParaSite" id="HPBE_0001703501-mRNA-1">
    <property type="protein sequence ID" value="HPBE_0001703501-mRNA-1"/>
    <property type="gene ID" value="HPBE_0001703501"/>
</dbReference>
<reference evidence="1 2" key="1">
    <citation type="submission" date="2018-11" db="EMBL/GenBank/DDBJ databases">
        <authorList>
            <consortium name="Pathogen Informatics"/>
        </authorList>
    </citation>
    <scope>NUCLEOTIDE SEQUENCE [LARGE SCALE GENOMIC DNA]</scope>
</reference>
<dbReference type="EMBL" id="UZAH01029762">
    <property type="protein sequence ID" value="VDP07755.1"/>
    <property type="molecule type" value="Genomic_DNA"/>
</dbReference>
<protein>
    <submittedName>
        <fullName evidence="1 3">Uncharacterized protein</fullName>
    </submittedName>
</protein>
<dbReference type="OrthoDB" id="2347980at2759"/>
<sequence>MAKICFQSLNAAYSRGILDRAPLRGDLVCPSTSEIIPDIHWFRPDQDAPGPRYYVPYYKVSCVKPYLVYLAVWAFRCFNSPTSYNFQKLSLTVSHLKRKRICSLTVRHFLMPRMLRCCAICAALGFRVGV</sequence>
<evidence type="ECO:0000313" key="1">
    <source>
        <dbReference type="EMBL" id="VDP07755.1"/>
    </source>
</evidence>
<proteinExistence type="predicted"/>